<dbReference type="PROSITE" id="PS01187">
    <property type="entry name" value="EGF_CA"/>
    <property type="match status" value="1"/>
</dbReference>
<dbReference type="Pfam" id="PF23344">
    <property type="entry name" value="ZP-N"/>
    <property type="match status" value="1"/>
</dbReference>
<dbReference type="PROSITE" id="PS51034">
    <property type="entry name" value="ZP_2"/>
    <property type="match status" value="1"/>
</dbReference>
<evidence type="ECO:0000256" key="12">
    <source>
        <dbReference type="ARBA" id="ARBA00022989"/>
    </source>
</evidence>
<feature type="domain" description="EGF-like" evidence="20">
    <location>
        <begin position="24"/>
        <end position="66"/>
    </location>
</feature>
<evidence type="ECO:0000256" key="14">
    <source>
        <dbReference type="ARBA" id="ARBA00023157"/>
    </source>
</evidence>
<keyword evidence="13" id="KW-0472">Membrane</keyword>
<dbReference type="Pfam" id="PF00008">
    <property type="entry name" value="EGF"/>
    <property type="match status" value="2"/>
</dbReference>
<evidence type="ECO:0000259" key="21">
    <source>
        <dbReference type="PROSITE" id="PS51034"/>
    </source>
</evidence>
<dbReference type="PRINTS" id="PR00023">
    <property type="entry name" value="ZPELLUCIDA"/>
</dbReference>
<keyword evidence="7" id="KW-0964">Secreted</keyword>
<evidence type="ECO:0000313" key="23">
    <source>
        <dbReference type="Proteomes" id="UP000007110"/>
    </source>
</evidence>
<dbReference type="InterPro" id="IPR018097">
    <property type="entry name" value="EGF_Ca-bd_CS"/>
</dbReference>
<keyword evidence="16" id="KW-0966">Cell projection</keyword>
<dbReference type="PROSITE" id="PS00022">
    <property type="entry name" value="EGF_1"/>
    <property type="match status" value="1"/>
</dbReference>
<dbReference type="PROSITE" id="PS50026">
    <property type="entry name" value="EGF_3"/>
    <property type="match status" value="2"/>
</dbReference>
<evidence type="ECO:0000256" key="1">
    <source>
        <dbReference type="ARBA" id="ARBA00004251"/>
    </source>
</evidence>
<evidence type="ECO:0000256" key="15">
    <source>
        <dbReference type="ARBA" id="ARBA00023180"/>
    </source>
</evidence>
<evidence type="ECO:0000259" key="20">
    <source>
        <dbReference type="PROSITE" id="PS50026"/>
    </source>
</evidence>
<protein>
    <recommendedName>
        <fullName evidence="5">Zona pellucida sperm-binding protein 3</fullName>
    </recommendedName>
    <alternativeName>
        <fullName evidence="17">Zona pellucida glycoprotein 3</fullName>
    </alternativeName>
</protein>
<keyword evidence="9" id="KW-0165">Cleavage on pair of basic residues</keyword>
<dbReference type="SUPFAM" id="SSF57196">
    <property type="entry name" value="EGF/Laminin"/>
    <property type="match status" value="2"/>
</dbReference>
<dbReference type="InParanoid" id="A0A7M7NF64"/>
<keyword evidence="12" id="KW-1133">Transmembrane helix</keyword>
<evidence type="ECO:0000256" key="13">
    <source>
        <dbReference type="ARBA" id="ARBA00023136"/>
    </source>
</evidence>
<comment type="subcellular location">
    <subcellularLocation>
        <location evidence="1">Cell membrane</location>
        <topology evidence="1">Single-pass type I membrane protein</topology>
    </subcellularLocation>
    <subcellularLocation>
        <location evidence="2">Cell projection</location>
    </subcellularLocation>
    <subcellularLocation>
        <location evidence="3">Secreted</location>
        <location evidence="3">Extracellular space</location>
        <location evidence="3">Extracellular matrix</location>
    </subcellularLocation>
</comment>
<evidence type="ECO:0000256" key="18">
    <source>
        <dbReference type="PROSITE-ProRule" id="PRU00076"/>
    </source>
</evidence>
<evidence type="ECO:0000256" key="11">
    <source>
        <dbReference type="ARBA" id="ARBA00022729"/>
    </source>
</evidence>
<dbReference type="Pfam" id="PF00100">
    <property type="entry name" value="Zona_pellucida"/>
    <property type="match status" value="1"/>
</dbReference>
<dbReference type="InterPro" id="IPR042235">
    <property type="entry name" value="ZP-C_dom"/>
</dbReference>
<feature type="domain" description="ZP" evidence="21">
    <location>
        <begin position="145"/>
        <end position="394"/>
    </location>
</feature>
<dbReference type="GO" id="GO:0098552">
    <property type="term" value="C:side of membrane"/>
    <property type="evidence" value="ECO:0007669"/>
    <property type="project" value="UniProtKB-KW"/>
</dbReference>
<dbReference type="InterPro" id="IPR000742">
    <property type="entry name" value="EGF"/>
</dbReference>
<evidence type="ECO:0000256" key="9">
    <source>
        <dbReference type="ARBA" id="ARBA00022685"/>
    </source>
</evidence>
<feature type="signal peptide" evidence="19">
    <location>
        <begin position="1"/>
        <end position="24"/>
    </location>
</feature>
<dbReference type="Gene3D" id="2.60.40.4100">
    <property type="entry name" value="Zona pellucida, ZP-C domain"/>
    <property type="match status" value="1"/>
</dbReference>
<dbReference type="GeneID" id="100888076"/>
<proteinExistence type="inferred from homology"/>
<evidence type="ECO:0000256" key="2">
    <source>
        <dbReference type="ARBA" id="ARBA00004316"/>
    </source>
</evidence>
<evidence type="ECO:0000256" key="6">
    <source>
        <dbReference type="ARBA" id="ARBA00022475"/>
    </source>
</evidence>
<dbReference type="InterPro" id="IPR055356">
    <property type="entry name" value="ZP-N"/>
</dbReference>
<accession>A0A7M7NF64</accession>
<evidence type="ECO:0000256" key="4">
    <source>
        <dbReference type="ARBA" id="ARBA00006735"/>
    </source>
</evidence>
<comment type="similarity">
    <text evidence="4">Belongs to the ZP domain family. ZPC subfamily.</text>
</comment>
<keyword evidence="8" id="KW-0272">Extracellular matrix</keyword>
<name>A0A7M7NF64_STRPU</name>
<sequence>MAKFYFVAVCSLLAVLSHSTLGNAADPCDQDPCQNTGTCTSGTNSTGTNPLSSGYQCTCLNGYTGTNCEIDLCANASCLNGATCRPRASSDAGYICKCKKNFIGKHCERDADDCANSPCGPSATCTDLVGGYECEVDFSSQVNVSCDGREMTITLNASLLDDGGEPSSLRLNNDRPTCTGVFIQDESKIQLSTPYQDCDTMVEEIGDNIIFSNTVRHTENVITTHNFVELPVECIMRKKETVHGPLYRIIRDTPAKLIQGHGQFELMLERYSNENFDALPSSEDVRIRDKLYYAVSLNSSADIITVLLDSCWATPRSNDDDTPRYDLIVDGCPVDHHPPVERYTTLGPLKQGFTFHAFGFVGHSQAYVHCDVTVCVTNADGCRQGACPERIRRSLRDVPSLMKRKELHSQAFVFSEHSRDGL</sequence>
<reference evidence="22" key="2">
    <citation type="submission" date="2021-01" db="UniProtKB">
        <authorList>
            <consortium name="EnsemblMetazoa"/>
        </authorList>
    </citation>
    <scope>IDENTIFICATION</scope>
</reference>
<dbReference type="SMART" id="SM00179">
    <property type="entry name" value="EGF_CA"/>
    <property type="match status" value="3"/>
</dbReference>
<dbReference type="OrthoDB" id="2015116at2759"/>
<feature type="disulfide bond" evidence="18">
    <location>
        <begin position="98"/>
        <end position="107"/>
    </location>
</feature>
<dbReference type="KEGG" id="spu:100888076"/>
<dbReference type="CDD" id="cd00054">
    <property type="entry name" value="EGF_CA"/>
    <property type="match status" value="3"/>
</dbReference>
<evidence type="ECO:0000256" key="16">
    <source>
        <dbReference type="ARBA" id="ARBA00023273"/>
    </source>
</evidence>
<dbReference type="SMART" id="SM00181">
    <property type="entry name" value="EGF"/>
    <property type="match status" value="3"/>
</dbReference>
<keyword evidence="14 18" id="KW-1015">Disulfide bond</keyword>
<evidence type="ECO:0000256" key="3">
    <source>
        <dbReference type="ARBA" id="ARBA00004498"/>
    </source>
</evidence>
<evidence type="ECO:0000256" key="5">
    <source>
        <dbReference type="ARBA" id="ARBA00017980"/>
    </source>
</evidence>
<reference evidence="23" key="1">
    <citation type="submission" date="2015-02" db="EMBL/GenBank/DDBJ databases">
        <title>Genome sequencing for Strongylocentrotus purpuratus.</title>
        <authorList>
            <person name="Murali S."/>
            <person name="Liu Y."/>
            <person name="Vee V."/>
            <person name="English A."/>
            <person name="Wang M."/>
            <person name="Skinner E."/>
            <person name="Han Y."/>
            <person name="Muzny D.M."/>
            <person name="Worley K.C."/>
            <person name="Gibbs R.A."/>
        </authorList>
    </citation>
    <scope>NUCLEOTIDE SEQUENCE</scope>
</reference>
<dbReference type="SMART" id="SM00241">
    <property type="entry name" value="ZP"/>
    <property type="match status" value="1"/>
</dbReference>
<feature type="domain" description="EGF-like" evidence="20">
    <location>
        <begin position="69"/>
        <end position="108"/>
    </location>
</feature>
<keyword evidence="11 19" id="KW-0732">Signal</keyword>
<keyword evidence="23" id="KW-1185">Reference proteome</keyword>
<keyword evidence="10" id="KW-0812">Transmembrane</keyword>
<dbReference type="PROSITE" id="PS00682">
    <property type="entry name" value="ZP_1"/>
    <property type="match status" value="1"/>
</dbReference>
<feature type="chain" id="PRO_5029527169" description="Zona pellucida sperm-binding protein 3" evidence="19">
    <location>
        <begin position="25"/>
        <end position="422"/>
    </location>
</feature>
<evidence type="ECO:0000313" key="22">
    <source>
        <dbReference type="EnsemblMetazoa" id="XP_030834667"/>
    </source>
</evidence>
<dbReference type="OMA" id="VITTHNF"/>
<dbReference type="GO" id="GO:0005886">
    <property type="term" value="C:plasma membrane"/>
    <property type="evidence" value="ECO:0007669"/>
    <property type="project" value="UniProtKB-SubCell"/>
</dbReference>
<evidence type="ECO:0000256" key="10">
    <source>
        <dbReference type="ARBA" id="ARBA00022692"/>
    </source>
</evidence>
<dbReference type="PANTHER" id="PTHR11576">
    <property type="entry name" value="ZONA PELLUCIDA SPERM-BINDING PROTEIN 3"/>
    <property type="match status" value="1"/>
</dbReference>
<dbReference type="GO" id="GO:0005509">
    <property type="term" value="F:calcium ion binding"/>
    <property type="evidence" value="ECO:0007669"/>
    <property type="project" value="InterPro"/>
</dbReference>
<dbReference type="Proteomes" id="UP000007110">
    <property type="component" value="Unassembled WGS sequence"/>
</dbReference>
<evidence type="ECO:0000256" key="7">
    <source>
        <dbReference type="ARBA" id="ARBA00022525"/>
    </source>
</evidence>
<dbReference type="Gene3D" id="2.10.25.10">
    <property type="entry name" value="Laminin"/>
    <property type="match status" value="3"/>
</dbReference>
<dbReference type="InterPro" id="IPR001507">
    <property type="entry name" value="ZP_dom"/>
</dbReference>
<dbReference type="InterPro" id="IPR017977">
    <property type="entry name" value="ZP_dom_CS"/>
</dbReference>
<keyword evidence="15" id="KW-0325">Glycoprotein</keyword>
<comment type="caution">
    <text evidence="18">Lacks conserved residue(s) required for the propagation of feature annotation.</text>
</comment>
<organism evidence="22 23">
    <name type="scientific">Strongylocentrotus purpuratus</name>
    <name type="common">Purple sea urchin</name>
    <dbReference type="NCBI Taxonomy" id="7668"/>
    <lineage>
        <taxon>Eukaryota</taxon>
        <taxon>Metazoa</taxon>
        <taxon>Echinodermata</taxon>
        <taxon>Eleutherozoa</taxon>
        <taxon>Echinozoa</taxon>
        <taxon>Echinoidea</taxon>
        <taxon>Euechinoidea</taxon>
        <taxon>Echinacea</taxon>
        <taxon>Camarodonta</taxon>
        <taxon>Echinidea</taxon>
        <taxon>Strongylocentrotidae</taxon>
        <taxon>Strongylocentrotus</taxon>
    </lineage>
</organism>
<keyword evidence="18" id="KW-0245">EGF-like domain</keyword>
<dbReference type="InterPro" id="IPR001881">
    <property type="entry name" value="EGF-like_Ca-bd_dom"/>
</dbReference>
<dbReference type="PANTHER" id="PTHR11576:SF22">
    <property type="entry name" value="ONCOPROTEIN INDUCED TRANSCRIPT 3"/>
    <property type="match status" value="1"/>
</dbReference>
<evidence type="ECO:0000256" key="8">
    <source>
        <dbReference type="ARBA" id="ARBA00022530"/>
    </source>
</evidence>
<keyword evidence="6" id="KW-1003">Cell membrane</keyword>
<dbReference type="InterPro" id="IPR055355">
    <property type="entry name" value="ZP-C"/>
</dbReference>
<evidence type="ECO:0000256" key="19">
    <source>
        <dbReference type="SAM" id="SignalP"/>
    </source>
</evidence>
<evidence type="ECO:0000256" key="17">
    <source>
        <dbReference type="ARBA" id="ARBA00030824"/>
    </source>
</evidence>
<dbReference type="Gene3D" id="2.60.40.3210">
    <property type="entry name" value="Zona pellucida, ZP-N domain"/>
    <property type="match status" value="1"/>
</dbReference>
<dbReference type="RefSeq" id="XP_030834667.1">
    <property type="nucleotide sequence ID" value="XM_030978807.1"/>
</dbReference>
<dbReference type="InterPro" id="IPR048290">
    <property type="entry name" value="ZP_chr"/>
</dbReference>
<dbReference type="AlphaFoldDB" id="A0A7M7NF64"/>
<dbReference type="GO" id="GO:0042995">
    <property type="term" value="C:cell projection"/>
    <property type="evidence" value="ECO:0007669"/>
    <property type="project" value="UniProtKB-SubCell"/>
</dbReference>
<dbReference type="EnsemblMetazoa" id="XM_030978807">
    <property type="protein sequence ID" value="XP_030834667"/>
    <property type="gene ID" value="LOC100888076"/>
</dbReference>